<evidence type="ECO:0000313" key="1">
    <source>
        <dbReference type="EMBL" id="CEK49855.1"/>
    </source>
</evidence>
<sequence>ALPIYLDIAEAKTFRDNVTRLNNFSLQDDDKSRNTLSLLLDEILSVESSACSFHHENEGSELLAHLAHIVPLNLDKIVAKVCY</sequence>
<proteinExistence type="predicted"/>
<protein>
    <submittedName>
        <fullName evidence="1">Uncharacterized protein</fullName>
    </submittedName>
</protein>
<feature type="non-terminal residue" evidence="1">
    <location>
        <position position="1"/>
    </location>
</feature>
<reference evidence="1" key="1">
    <citation type="submission" date="2014-12" db="EMBL/GenBank/DDBJ databases">
        <title>Insight into the proteome of Arion vulgaris.</title>
        <authorList>
            <person name="Aradska J."/>
            <person name="Bulat T."/>
            <person name="Smidak R."/>
            <person name="Sarate P."/>
            <person name="Gangsoo J."/>
            <person name="Sialana F."/>
            <person name="Bilban M."/>
            <person name="Lubec G."/>
        </authorList>
    </citation>
    <scope>NUCLEOTIDE SEQUENCE</scope>
    <source>
        <tissue evidence="1">Skin</tissue>
    </source>
</reference>
<accession>A0A0B6Y2V2</accession>
<gene>
    <name evidence="1" type="primary">ORF9063</name>
</gene>
<name>A0A0B6Y2V2_9EUPU</name>
<dbReference type="EMBL" id="HACG01002990">
    <property type="protein sequence ID" value="CEK49855.1"/>
    <property type="molecule type" value="Transcribed_RNA"/>
</dbReference>
<feature type="non-terminal residue" evidence="1">
    <location>
        <position position="83"/>
    </location>
</feature>
<organism evidence="1">
    <name type="scientific">Arion vulgaris</name>
    <dbReference type="NCBI Taxonomy" id="1028688"/>
    <lineage>
        <taxon>Eukaryota</taxon>
        <taxon>Metazoa</taxon>
        <taxon>Spiralia</taxon>
        <taxon>Lophotrochozoa</taxon>
        <taxon>Mollusca</taxon>
        <taxon>Gastropoda</taxon>
        <taxon>Heterobranchia</taxon>
        <taxon>Euthyneura</taxon>
        <taxon>Panpulmonata</taxon>
        <taxon>Eupulmonata</taxon>
        <taxon>Stylommatophora</taxon>
        <taxon>Helicina</taxon>
        <taxon>Arionoidea</taxon>
        <taxon>Arionidae</taxon>
        <taxon>Arion</taxon>
    </lineage>
</organism>
<dbReference type="AlphaFoldDB" id="A0A0B6Y2V2"/>